<dbReference type="EMBL" id="DSVL01000015">
    <property type="protein sequence ID" value="HFH27990.1"/>
    <property type="molecule type" value="Genomic_DNA"/>
</dbReference>
<name>A0A7C3EAQ0_9SPIR</name>
<evidence type="ECO:0000256" key="1">
    <source>
        <dbReference type="SAM" id="SignalP"/>
    </source>
</evidence>
<dbReference type="AlphaFoldDB" id="A0A7C3EAQ0"/>
<accession>A0A7C3EAQ0</accession>
<reference evidence="2" key="1">
    <citation type="journal article" date="2020" name="mSystems">
        <title>Genome- and Community-Level Interaction Insights into Carbon Utilization and Element Cycling Functions of Hydrothermarchaeota in Hydrothermal Sediment.</title>
        <authorList>
            <person name="Zhou Z."/>
            <person name="Liu Y."/>
            <person name="Xu W."/>
            <person name="Pan J."/>
            <person name="Luo Z.H."/>
            <person name="Li M."/>
        </authorList>
    </citation>
    <scope>NUCLEOTIDE SEQUENCE [LARGE SCALE GENOMIC DNA]</scope>
    <source>
        <strain evidence="2">SpSt-503</strain>
    </source>
</reference>
<evidence type="ECO:0000313" key="2">
    <source>
        <dbReference type="EMBL" id="HFH27990.1"/>
    </source>
</evidence>
<gene>
    <name evidence="2" type="ORF">ENS59_00540</name>
</gene>
<protein>
    <recommendedName>
        <fullName evidence="3">Outer membrane protein beta-barrel domain-containing protein</fullName>
    </recommendedName>
</protein>
<dbReference type="Gene3D" id="2.40.160.20">
    <property type="match status" value="1"/>
</dbReference>
<evidence type="ECO:0008006" key="3">
    <source>
        <dbReference type="Google" id="ProtNLM"/>
    </source>
</evidence>
<feature type="chain" id="PRO_5028183966" description="Outer membrane protein beta-barrel domain-containing protein" evidence="1">
    <location>
        <begin position="21"/>
        <end position="225"/>
    </location>
</feature>
<proteinExistence type="predicted"/>
<comment type="caution">
    <text evidence="2">The sequence shown here is derived from an EMBL/GenBank/DDBJ whole genome shotgun (WGS) entry which is preliminary data.</text>
</comment>
<keyword evidence="1" id="KW-0732">Signal</keyword>
<feature type="signal peptide" evidence="1">
    <location>
        <begin position="1"/>
        <end position="20"/>
    </location>
</feature>
<sequence>MKKLIAILALGALVATGAFAELSLGISGVQYYQEDENGNLPSLQQAWKDFQDGTGVYYGGFGEILGKHWGLGLAFNYDPEAGSSYVYNNVYAKFMSYDVNLYLSYHLFGGAAFLDPFVEAGFGMTAFDYLNKDELNSDSILAPYVDDDDPLFASAYTTVGIGLGLNLKPIGVFFKANWVKESKNLVKGTYDSDYPDINLAGKEYYIEPWFVMPFRWTFGAKLLLF</sequence>
<organism evidence="2">
    <name type="scientific">Gracilinema caldarium</name>
    <dbReference type="NCBI Taxonomy" id="215591"/>
    <lineage>
        <taxon>Bacteria</taxon>
        <taxon>Pseudomonadati</taxon>
        <taxon>Spirochaetota</taxon>
        <taxon>Spirochaetia</taxon>
        <taxon>Spirochaetales</taxon>
        <taxon>Breznakiellaceae</taxon>
        <taxon>Gracilinema</taxon>
    </lineage>
</organism>